<protein>
    <submittedName>
        <fullName evidence="1">Uncharacterized protein</fullName>
    </submittedName>
</protein>
<evidence type="ECO:0000313" key="2">
    <source>
        <dbReference type="Proteomes" id="UP000051048"/>
    </source>
</evidence>
<evidence type="ECO:0000313" key="1">
    <source>
        <dbReference type="EMBL" id="KRL80887.1"/>
    </source>
</evidence>
<dbReference type="PATRIC" id="fig|1423740.3.peg.2255"/>
<organism evidence="1 2">
    <name type="scientific">Ligilactobacillus equi DSM 15833 = JCM 10991</name>
    <dbReference type="NCBI Taxonomy" id="1423740"/>
    <lineage>
        <taxon>Bacteria</taxon>
        <taxon>Bacillati</taxon>
        <taxon>Bacillota</taxon>
        <taxon>Bacilli</taxon>
        <taxon>Lactobacillales</taxon>
        <taxon>Lactobacillaceae</taxon>
        <taxon>Ligilactobacillus</taxon>
    </lineage>
</organism>
<name>A0A0R1TI85_9LACO</name>
<dbReference type="Proteomes" id="UP000051048">
    <property type="component" value="Unassembled WGS sequence"/>
</dbReference>
<dbReference type="EMBL" id="AZFH01000048">
    <property type="protein sequence ID" value="KRL80887.1"/>
    <property type="molecule type" value="Genomic_DNA"/>
</dbReference>
<dbReference type="AlphaFoldDB" id="A0A0R1TI85"/>
<dbReference type="RefSeq" id="WP_155889646.1">
    <property type="nucleotide sequence ID" value="NZ_AZFH01000048.1"/>
</dbReference>
<reference evidence="1 2" key="1">
    <citation type="journal article" date="2015" name="Genome Announc.">
        <title>Expanding the biotechnology potential of lactobacilli through comparative genomics of 213 strains and associated genera.</title>
        <authorList>
            <person name="Sun Z."/>
            <person name="Harris H.M."/>
            <person name="McCann A."/>
            <person name="Guo C."/>
            <person name="Argimon S."/>
            <person name="Zhang W."/>
            <person name="Yang X."/>
            <person name="Jeffery I.B."/>
            <person name="Cooney J.C."/>
            <person name="Kagawa T.F."/>
            <person name="Liu W."/>
            <person name="Song Y."/>
            <person name="Salvetti E."/>
            <person name="Wrobel A."/>
            <person name="Rasinkangas P."/>
            <person name="Parkhill J."/>
            <person name="Rea M.C."/>
            <person name="O'Sullivan O."/>
            <person name="Ritari J."/>
            <person name="Douillard F.P."/>
            <person name="Paul Ross R."/>
            <person name="Yang R."/>
            <person name="Briner A.E."/>
            <person name="Felis G.E."/>
            <person name="de Vos W.M."/>
            <person name="Barrangou R."/>
            <person name="Klaenhammer T.R."/>
            <person name="Caufield P.W."/>
            <person name="Cui Y."/>
            <person name="Zhang H."/>
            <person name="O'Toole P.W."/>
        </authorList>
    </citation>
    <scope>NUCLEOTIDE SEQUENCE [LARGE SCALE GENOMIC DNA]</scope>
    <source>
        <strain evidence="1 2">DSM 15833</strain>
    </source>
</reference>
<comment type="caution">
    <text evidence="1">The sequence shown here is derived from an EMBL/GenBank/DDBJ whole genome shotgun (WGS) entry which is preliminary data.</text>
</comment>
<accession>A0A0R1TI85</accession>
<sequence length="128" mass="15048">MKVILNVVDEQGIMFKQFEDDFPEIEHPSVVIDAEIDPERHLLMIDNNYLWGNRNFMVVGSTTVNNEREECKYIDYQSHEDNFSVIFCTDDVFFVDDQYIEQYLECKTIANWLNGCLNALNHEDKLSA</sequence>
<proteinExistence type="predicted"/>
<gene>
    <name evidence="1" type="ORF">FC36_GL002080</name>
</gene>
<dbReference type="STRING" id="1423740.FC36_GL002080"/>